<evidence type="ECO:0000313" key="4">
    <source>
        <dbReference type="EMBL" id="EGD58202.1"/>
    </source>
</evidence>
<dbReference type="HOGENOM" id="CLU_163864_0_0_5"/>
<accession>F1ZBA0</accession>
<dbReference type="UniPathway" id="UPA00539"/>
<proteinExistence type="predicted"/>
<dbReference type="STRING" id="983920.Y88_0254"/>
<protein>
    <submittedName>
        <fullName evidence="4">Coenzyme PQQ synthesis protein D</fullName>
    </submittedName>
</protein>
<comment type="subunit">
    <text evidence="2">Monomer. Interacts with PqqE.</text>
</comment>
<dbReference type="GO" id="GO:0018189">
    <property type="term" value="P:pyrroloquinoline quinone biosynthetic process"/>
    <property type="evidence" value="ECO:0007669"/>
    <property type="project" value="UniProtKB-UniPathway"/>
</dbReference>
<keyword evidence="3" id="KW-0884">PQQ biosynthesis</keyword>
<evidence type="ECO:0000256" key="2">
    <source>
        <dbReference type="ARBA" id="ARBA00011741"/>
    </source>
</evidence>
<dbReference type="RefSeq" id="WP_008067201.1">
    <property type="nucleotide sequence ID" value="NZ_AQWK01000006.1"/>
</dbReference>
<comment type="caution">
    <text evidence="4">The sequence shown here is derived from an EMBL/GenBank/DDBJ whole genome shotgun (WGS) entry which is preliminary data.</text>
</comment>
<dbReference type="InterPro" id="IPR022479">
    <property type="entry name" value="PqqD_bac"/>
</dbReference>
<gene>
    <name evidence="4" type="ORF">Y88_0254</name>
</gene>
<dbReference type="AlphaFoldDB" id="F1ZBA0"/>
<dbReference type="eggNOG" id="COG0535">
    <property type="taxonomic scope" value="Bacteria"/>
</dbReference>
<dbReference type="InterPro" id="IPR008792">
    <property type="entry name" value="PQQD"/>
</dbReference>
<dbReference type="InterPro" id="IPR041881">
    <property type="entry name" value="PqqD_sf"/>
</dbReference>
<dbReference type="InParanoid" id="F1ZBA0"/>
<dbReference type="Proteomes" id="UP000004728">
    <property type="component" value="Unassembled WGS sequence"/>
</dbReference>
<comment type="pathway">
    <text evidence="1">Cofactor biosynthesis; pyrroloquinoline quinone biosynthesis.</text>
</comment>
<dbReference type="NCBIfam" id="TIGR03859">
    <property type="entry name" value="PQQ_PqqD"/>
    <property type="match status" value="1"/>
</dbReference>
<dbReference type="OrthoDB" id="7995890at2"/>
<keyword evidence="5" id="KW-1185">Reference proteome</keyword>
<dbReference type="Pfam" id="PF05402">
    <property type="entry name" value="PqqD"/>
    <property type="match status" value="1"/>
</dbReference>
<evidence type="ECO:0000256" key="1">
    <source>
        <dbReference type="ARBA" id="ARBA00004886"/>
    </source>
</evidence>
<dbReference type="EMBL" id="AEWJ01000044">
    <property type="protein sequence ID" value="EGD58202.1"/>
    <property type="molecule type" value="Genomic_DNA"/>
</dbReference>
<sequence length="94" mass="10045">MTGQVLPTDTVPRFRRGVKLREDKARGGWVLLAPEKAFVLDEIGVEVLKLVDGVRSVSAIGSELAERFQAPVDEVTGDIAAMLADLVARGAIEG</sequence>
<evidence type="ECO:0000313" key="5">
    <source>
        <dbReference type="Proteomes" id="UP000004728"/>
    </source>
</evidence>
<name>F1ZBA0_9SPHN</name>
<dbReference type="GO" id="GO:0048038">
    <property type="term" value="F:quinone binding"/>
    <property type="evidence" value="ECO:0007669"/>
    <property type="project" value="InterPro"/>
</dbReference>
<reference evidence="4 5" key="1">
    <citation type="journal article" date="2012" name="J. Bacteriol.">
        <title>Draft Genome Sequence of Novosphingobium nitrogenifigens Y88T.</title>
        <authorList>
            <person name="Strabala T.J."/>
            <person name="Macdonald L."/>
            <person name="Liu V."/>
            <person name="Smit A.M."/>
        </authorList>
    </citation>
    <scope>NUCLEOTIDE SEQUENCE [LARGE SCALE GENOMIC DNA]</scope>
    <source>
        <strain evidence="4 5">DSM 19370</strain>
    </source>
</reference>
<dbReference type="Gene3D" id="1.10.10.1150">
    <property type="entry name" value="Coenzyme PQQ synthesis protein D (PqqD)"/>
    <property type="match status" value="1"/>
</dbReference>
<evidence type="ECO:0000256" key="3">
    <source>
        <dbReference type="ARBA" id="ARBA00022905"/>
    </source>
</evidence>
<organism evidence="4 5">
    <name type="scientific">Novosphingobium nitrogenifigens DSM 19370</name>
    <dbReference type="NCBI Taxonomy" id="983920"/>
    <lineage>
        <taxon>Bacteria</taxon>
        <taxon>Pseudomonadati</taxon>
        <taxon>Pseudomonadota</taxon>
        <taxon>Alphaproteobacteria</taxon>
        <taxon>Sphingomonadales</taxon>
        <taxon>Sphingomonadaceae</taxon>
        <taxon>Novosphingobium</taxon>
    </lineage>
</organism>